<feature type="transmembrane region" description="Helical" evidence="7">
    <location>
        <begin position="52"/>
        <end position="71"/>
    </location>
</feature>
<gene>
    <name evidence="8" type="ORF">DM860_017090</name>
</gene>
<name>A0A328DRS0_9ASTE</name>
<reference evidence="8 9" key="1">
    <citation type="submission" date="2018-06" db="EMBL/GenBank/DDBJ databases">
        <title>The Genome of Cuscuta australis (Dodder) Provides Insight into the Evolution of Plant Parasitism.</title>
        <authorList>
            <person name="Liu H."/>
        </authorList>
    </citation>
    <scope>NUCLEOTIDE SEQUENCE [LARGE SCALE GENOMIC DNA]</scope>
    <source>
        <strain evidence="9">cv. Yunnan</strain>
        <tissue evidence="8">Vines</tissue>
    </source>
</reference>
<dbReference type="SUPFAM" id="SSF103481">
    <property type="entry name" value="Multidrug resistance efflux transporter EmrE"/>
    <property type="match status" value="1"/>
</dbReference>
<dbReference type="InterPro" id="IPR037185">
    <property type="entry name" value="EmrE-like"/>
</dbReference>
<evidence type="ECO:0000313" key="8">
    <source>
        <dbReference type="EMBL" id="RAL47049.1"/>
    </source>
</evidence>
<dbReference type="PANTHER" id="PTHR31376:SF1">
    <property type="entry name" value="PURINE PERMEASE 2"/>
    <property type="match status" value="1"/>
</dbReference>
<comment type="caution">
    <text evidence="7">Lacks conserved residue(s) required for the propagation of feature annotation.</text>
</comment>
<keyword evidence="9" id="KW-1185">Reference proteome</keyword>
<feature type="transmembrane region" description="Helical" evidence="7">
    <location>
        <begin position="249"/>
        <end position="271"/>
    </location>
</feature>
<dbReference type="Proteomes" id="UP000249390">
    <property type="component" value="Unassembled WGS sequence"/>
</dbReference>
<sequence length="394" mass="42824">MHACMVHGGVVLSCMHIRDKNITIMENIRAAHNNNNNNEIIMKSTNKWRKTILLLINGFILSIGNCGGPLMTRLYFVRGGTRIWFSSSLLTAAWPLTLLPLAASYFLRLRSEGPGARLFFMTPKILAATAMVGAVNGLDSFLYASGVSKLPISTSALLIATQLAFTACFAYLLVKQRFTPYSVNAIVLLTMGAGVLAFGASSDRPAGESAREYVVGFIMTILAASLYGFLLPAIELVYKQAKQAITYTLVLEIQVVICFSATVFCVIGMIINKDFQALSREAKELFKTGEGNYCVVVIWTAVMWQFFFVGAVGVICYGSSLLSGVVIAMLLSVTEVLGVIFFGEQFRAQKGVSLALSLWGFVSYFYGEVKSSKNALTDPANAVKDSQTAEEAIC</sequence>
<dbReference type="PANTHER" id="PTHR31376">
    <property type="entry name" value="OS09G0467300 PROTEIN-RELATED"/>
    <property type="match status" value="1"/>
</dbReference>
<dbReference type="EMBL" id="NQVE01000119">
    <property type="protein sequence ID" value="RAL47049.1"/>
    <property type="molecule type" value="Genomic_DNA"/>
</dbReference>
<evidence type="ECO:0000256" key="5">
    <source>
        <dbReference type="ARBA" id="ARBA00022989"/>
    </source>
</evidence>
<accession>A0A328DRS0</accession>
<comment type="subcellular location">
    <subcellularLocation>
        <location evidence="1 7">Membrane</location>
        <topology evidence="1 7">Multi-pass membrane protein</topology>
    </subcellularLocation>
</comment>
<feature type="transmembrane region" description="Helical" evidence="7">
    <location>
        <begin position="181"/>
        <end position="201"/>
    </location>
</feature>
<dbReference type="InterPro" id="IPR030182">
    <property type="entry name" value="PUP_plant"/>
</dbReference>
<feature type="transmembrane region" description="Helical" evidence="7">
    <location>
        <begin position="321"/>
        <end position="342"/>
    </location>
</feature>
<dbReference type="GO" id="GO:0005345">
    <property type="term" value="F:purine nucleobase transmembrane transporter activity"/>
    <property type="evidence" value="ECO:0007669"/>
    <property type="project" value="UniProtKB-UniRule"/>
</dbReference>
<keyword evidence="4 7" id="KW-0812">Transmembrane</keyword>
<proteinExistence type="inferred from homology"/>
<evidence type="ECO:0000256" key="3">
    <source>
        <dbReference type="ARBA" id="ARBA00022448"/>
    </source>
</evidence>
<evidence type="ECO:0000256" key="7">
    <source>
        <dbReference type="RuleBase" id="RU368015"/>
    </source>
</evidence>
<feature type="transmembrane region" description="Helical" evidence="7">
    <location>
        <begin position="291"/>
        <end position="314"/>
    </location>
</feature>
<keyword evidence="5 7" id="KW-1133">Transmembrane helix</keyword>
<dbReference type="Pfam" id="PF16913">
    <property type="entry name" value="PUNUT"/>
    <property type="match status" value="1"/>
</dbReference>
<evidence type="ECO:0000256" key="6">
    <source>
        <dbReference type="ARBA" id="ARBA00023136"/>
    </source>
</evidence>
<keyword evidence="6 7" id="KW-0472">Membrane</keyword>
<evidence type="ECO:0000256" key="2">
    <source>
        <dbReference type="ARBA" id="ARBA00006213"/>
    </source>
</evidence>
<organism evidence="8 9">
    <name type="scientific">Cuscuta australis</name>
    <dbReference type="NCBI Taxonomy" id="267555"/>
    <lineage>
        <taxon>Eukaryota</taxon>
        <taxon>Viridiplantae</taxon>
        <taxon>Streptophyta</taxon>
        <taxon>Embryophyta</taxon>
        <taxon>Tracheophyta</taxon>
        <taxon>Spermatophyta</taxon>
        <taxon>Magnoliopsida</taxon>
        <taxon>eudicotyledons</taxon>
        <taxon>Gunneridae</taxon>
        <taxon>Pentapetalae</taxon>
        <taxon>asterids</taxon>
        <taxon>lamiids</taxon>
        <taxon>Solanales</taxon>
        <taxon>Convolvulaceae</taxon>
        <taxon>Cuscuteae</taxon>
        <taxon>Cuscuta</taxon>
        <taxon>Cuscuta subgen. Grammica</taxon>
        <taxon>Cuscuta sect. Cleistogrammica</taxon>
    </lineage>
</organism>
<protein>
    <recommendedName>
        <fullName evidence="7">Probable purine permease</fullName>
    </recommendedName>
</protein>
<feature type="transmembrane region" description="Helical" evidence="7">
    <location>
        <begin position="118"/>
        <end position="138"/>
    </location>
</feature>
<dbReference type="GO" id="GO:0016020">
    <property type="term" value="C:membrane"/>
    <property type="evidence" value="ECO:0007669"/>
    <property type="project" value="UniProtKB-SubCell"/>
</dbReference>
<feature type="transmembrane region" description="Helical" evidence="7">
    <location>
        <begin position="150"/>
        <end position="174"/>
    </location>
</feature>
<dbReference type="AlphaFoldDB" id="A0A328DRS0"/>
<feature type="transmembrane region" description="Helical" evidence="7">
    <location>
        <begin position="213"/>
        <end position="237"/>
    </location>
</feature>
<evidence type="ECO:0000313" key="9">
    <source>
        <dbReference type="Proteomes" id="UP000249390"/>
    </source>
</evidence>
<evidence type="ECO:0000256" key="1">
    <source>
        <dbReference type="ARBA" id="ARBA00004141"/>
    </source>
</evidence>
<evidence type="ECO:0000256" key="4">
    <source>
        <dbReference type="ARBA" id="ARBA00022692"/>
    </source>
</evidence>
<keyword evidence="3 7" id="KW-0813">Transport</keyword>
<feature type="transmembrane region" description="Helical" evidence="7">
    <location>
        <begin position="83"/>
        <end position="106"/>
    </location>
</feature>
<dbReference type="GO" id="GO:0015211">
    <property type="term" value="F:purine nucleoside transmembrane transporter activity"/>
    <property type="evidence" value="ECO:0007669"/>
    <property type="project" value="UniProtKB-UniRule"/>
</dbReference>
<comment type="similarity">
    <text evidence="2 7">Belongs to the purine permeases (TC 2.A.7.14) family.</text>
</comment>
<comment type="caution">
    <text evidence="8">The sequence shown here is derived from an EMBL/GenBank/DDBJ whole genome shotgun (WGS) entry which is preliminary data.</text>
</comment>